<sequence>MEYKQVIKDFNKEFTLNFNLNYTDKTLSEPSEKSKDVLKKNGKNVHSSFIKFYSEVGSYSLDWQNTIELEADVAGSVKILQPEKVLSDWKEVIYFEDDSSLKYFKVFDQFSEDACCGFYTTESKSEPHHVLYYYDFHNEAFSLHLDLEGYIQMMILSKGFLYWQKVLLDYLMKKESGNTKLMKNNLHKVFEDFDFKNFIEKYKAIKL</sequence>
<name>A0A2T2Y9Z9_9BACT</name>
<accession>A0A2T2Y9Z9</accession>
<gene>
    <name evidence="1" type="ORF">AHMF7605_01695</name>
</gene>
<evidence type="ECO:0008006" key="3">
    <source>
        <dbReference type="Google" id="ProtNLM"/>
    </source>
</evidence>
<reference evidence="1 2" key="1">
    <citation type="submission" date="2018-03" db="EMBL/GenBank/DDBJ databases">
        <title>Adhaeribacter sp. HMF7605 Genome sequencing and assembly.</title>
        <authorList>
            <person name="Kang H."/>
            <person name="Kang J."/>
            <person name="Cha I."/>
            <person name="Kim H."/>
            <person name="Joh K."/>
        </authorList>
    </citation>
    <scope>NUCLEOTIDE SEQUENCE [LARGE SCALE GENOMIC DNA]</scope>
    <source>
        <strain evidence="1 2">HMF7605</strain>
    </source>
</reference>
<dbReference type="EMBL" id="PYFT01000001">
    <property type="protein sequence ID" value="PSR52323.1"/>
    <property type="molecule type" value="Genomic_DNA"/>
</dbReference>
<organism evidence="1 2">
    <name type="scientific">Adhaeribacter arboris</name>
    <dbReference type="NCBI Taxonomy" id="2072846"/>
    <lineage>
        <taxon>Bacteria</taxon>
        <taxon>Pseudomonadati</taxon>
        <taxon>Bacteroidota</taxon>
        <taxon>Cytophagia</taxon>
        <taxon>Cytophagales</taxon>
        <taxon>Hymenobacteraceae</taxon>
        <taxon>Adhaeribacter</taxon>
    </lineage>
</organism>
<proteinExistence type="predicted"/>
<evidence type="ECO:0000313" key="1">
    <source>
        <dbReference type="EMBL" id="PSR52323.1"/>
    </source>
</evidence>
<comment type="caution">
    <text evidence="1">The sequence shown here is derived from an EMBL/GenBank/DDBJ whole genome shotgun (WGS) entry which is preliminary data.</text>
</comment>
<dbReference type="RefSeq" id="WP_106925832.1">
    <property type="nucleotide sequence ID" value="NZ_PYFT01000001.1"/>
</dbReference>
<protein>
    <recommendedName>
        <fullName evidence="3">SMI1/KNR4 family protein</fullName>
    </recommendedName>
</protein>
<dbReference type="Proteomes" id="UP000240357">
    <property type="component" value="Unassembled WGS sequence"/>
</dbReference>
<dbReference type="OrthoDB" id="874245at2"/>
<dbReference type="AlphaFoldDB" id="A0A2T2Y9Z9"/>
<keyword evidence="2" id="KW-1185">Reference proteome</keyword>
<evidence type="ECO:0000313" key="2">
    <source>
        <dbReference type="Proteomes" id="UP000240357"/>
    </source>
</evidence>